<sequence length="53" mass="6187">MSLPYILMYVYIYREFSWHGLSLLVPLDGCFIAFLAQENAPCSKIQQHHSLEL</sequence>
<dbReference type="AlphaFoldDB" id="A0A0E9PSM7"/>
<evidence type="ECO:0000313" key="1">
    <source>
        <dbReference type="EMBL" id="JAH06848.1"/>
    </source>
</evidence>
<organism evidence="1">
    <name type="scientific">Anguilla anguilla</name>
    <name type="common">European freshwater eel</name>
    <name type="synonym">Muraena anguilla</name>
    <dbReference type="NCBI Taxonomy" id="7936"/>
    <lineage>
        <taxon>Eukaryota</taxon>
        <taxon>Metazoa</taxon>
        <taxon>Chordata</taxon>
        <taxon>Craniata</taxon>
        <taxon>Vertebrata</taxon>
        <taxon>Euteleostomi</taxon>
        <taxon>Actinopterygii</taxon>
        <taxon>Neopterygii</taxon>
        <taxon>Teleostei</taxon>
        <taxon>Anguilliformes</taxon>
        <taxon>Anguillidae</taxon>
        <taxon>Anguilla</taxon>
    </lineage>
</organism>
<protein>
    <submittedName>
        <fullName evidence="1">Uncharacterized protein</fullName>
    </submittedName>
</protein>
<dbReference type="EMBL" id="GBXM01101729">
    <property type="protein sequence ID" value="JAH06848.1"/>
    <property type="molecule type" value="Transcribed_RNA"/>
</dbReference>
<reference evidence="1" key="2">
    <citation type="journal article" date="2015" name="Fish Shellfish Immunol.">
        <title>Early steps in the European eel (Anguilla anguilla)-Vibrio vulnificus interaction in the gills: Role of the RtxA13 toxin.</title>
        <authorList>
            <person name="Callol A."/>
            <person name="Pajuelo D."/>
            <person name="Ebbesson L."/>
            <person name="Teles M."/>
            <person name="MacKenzie S."/>
            <person name="Amaro C."/>
        </authorList>
    </citation>
    <scope>NUCLEOTIDE SEQUENCE</scope>
</reference>
<accession>A0A0E9PSM7</accession>
<proteinExistence type="predicted"/>
<name>A0A0E9PSM7_ANGAN</name>
<reference evidence="1" key="1">
    <citation type="submission" date="2014-11" db="EMBL/GenBank/DDBJ databases">
        <authorList>
            <person name="Amaro Gonzalez C."/>
        </authorList>
    </citation>
    <scope>NUCLEOTIDE SEQUENCE</scope>
</reference>